<dbReference type="GO" id="GO:0005242">
    <property type="term" value="F:inward rectifier potassium channel activity"/>
    <property type="evidence" value="ECO:0007669"/>
    <property type="project" value="InterPro"/>
</dbReference>
<keyword evidence="16" id="KW-1185">Reference proteome</keyword>
<organism evidence="15 16">
    <name type="scientific">Cylindrotheca closterium</name>
    <dbReference type="NCBI Taxonomy" id="2856"/>
    <lineage>
        <taxon>Eukaryota</taxon>
        <taxon>Sar</taxon>
        <taxon>Stramenopiles</taxon>
        <taxon>Ochrophyta</taxon>
        <taxon>Bacillariophyta</taxon>
        <taxon>Bacillariophyceae</taxon>
        <taxon>Bacillariophycidae</taxon>
        <taxon>Bacillariales</taxon>
        <taxon>Bacillariaceae</taxon>
        <taxon>Cylindrotheca</taxon>
    </lineage>
</organism>
<evidence type="ECO:0000256" key="12">
    <source>
        <dbReference type="SAM" id="MobiDB-lite"/>
    </source>
</evidence>
<evidence type="ECO:0000259" key="14">
    <source>
        <dbReference type="Pfam" id="PF17655"/>
    </source>
</evidence>
<dbReference type="Gene3D" id="2.60.40.1400">
    <property type="entry name" value="G protein-activated inward rectifier potassium channel 1"/>
    <property type="match status" value="1"/>
</dbReference>
<proteinExistence type="inferred from homology"/>
<evidence type="ECO:0000256" key="3">
    <source>
        <dbReference type="ARBA" id="ARBA00022538"/>
    </source>
</evidence>
<keyword evidence="10 11" id="KW-0407">Ion channel</keyword>
<evidence type="ECO:0000256" key="2">
    <source>
        <dbReference type="ARBA" id="ARBA00022448"/>
    </source>
</evidence>
<feature type="compositionally biased region" description="Basic and acidic residues" evidence="12">
    <location>
        <begin position="403"/>
        <end position="416"/>
    </location>
</feature>
<dbReference type="InterPro" id="IPR016449">
    <property type="entry name" value="K_chnl_inward-rec_Kir"/>
</dbReference>
<keyword evidence="6 11" id="KW-0630">Potassium</keyword>
<evidence type="ECO:0000256" key="6">
    <source>
        <dbReference type="ARBA" id="ARBA00022958"/>
    </source>
</evidence>
<dbReference type="GO" id="GO:0005886">
    <property type="term" value="C:plasma membrane"/>
    <property type="evidence" value="ECO:0007669"/>
    <property type="project" value="TreeGrafter"/>
</dbReference>
<feature type="transmembrane region" description="Helical" evidence="13">
    <location>
        <begin position="180"/>
        <end position="202"/>
    </location>
</feature>
<evidence type="ECO:0000313" key="16">
    <source>
        <dbReference type="Proteomes" id="UP001295423"/>
    </source>
</evidence>
<evidence type="ECO:0000256" key="8">
    <source>
        <dbReference type="ARBA" id="ARBA00023065"/>
    </source>
</evidence>
<dbReference type="PANTHER" id="PTHR11767">
    <property type="entry name" value="INWARD RECTIFIER POTASSIUM CHANNEL"/>
    <property type="match status" value="1"/>
</dbReference>
<dbReference type="InterPro" id="IPR013518">
    <property type="entry name" value="K_chnl_inward-rec_Kir_cyto"/>
</dbReference>
<keyword evidence="9 13" id="KW-0472">Membrane</keyword>
<dbReference type="PANTHER" id="PTHR11767:SF102">
    <property type="entry name" value="INWARDLY RECTIFYING POTASSIUM CHANNEL 1, ISOFORM F"/>
    <property type="match status" value="1"/>
</dbReference>
<dbReference type="Gene3D" id="1.10.287.70">
    <property type="match status" value="1"/>
</dbReference>
<sequence length="429" mass="48801">MPVRSHHGHGGHGSNTDWSLRSNQRRKLHSMLNGATALAKVDNDIEEPNETTRVVDNDGRKITFELMKSVTKRPTTSRKERMASEWLNINVHKSRYLGRIGHRCQRWLTSKDPIYLTGLYLVVYLSMNAIFAAAWYLLDREGRCCGDGTMTYAQVFDFAVQTSSTIGYGGYWPKGFLNNALVVVITIFSIVLSTVYAGLLFFKFITPQANIEFSEVVAMSNVLGEPCLEVRIGNADGRANSLINGEANLWITSVQEYRAPGEFSKRKVVQTENLHLAVSQVPKVNGVWTIRHFIDENSPLYGLRLDEFPATTIYSINLNFKAIQVITKGEIFAQTRYQVQDIMVGHCFEEHSIWDPKTRTGYHDYAKLSTTKPSFVWYPNPAKINEYDGIHLTAPSWNSQSKQKQEPTSERDDMPVWKRQSTMAASERW</sequence>
<dbReference type="InterPro" id="IPR014756">
    <property type="entry name" value="Ig_E-set"/>
</dbReference>
<keyword evidence="4 11" id="KW-0812">Transmembrane</keyword>
<reference evidence="15" key="1">
    <citation type="submission" date="2023-08" db="EMBL/GenBank/DDBJ databases">
        <authorList>
            <person name="Audoor S."/>
            <person name="Bilcke G."/>
        </authorList>
    </citation>
    <scope>NUCLEOTIDE SEQUENCE</scope>
</reference>
<name>A0AAD2FYS7_9STRA</name>
<feature type="compositionally biased region" description="Polar residues" evidence="12">
    <location>
        <begin position="419"/>
        <end position="429"/>
    </location>
</feature>
<evidence type="ECO:0000256" key="10">
    <source>
        <dbReference type="ARBA" id="ARBA00023303"/>
    </source>
</evidence>
<keyword evidence="5 11" id="KW-0851">Voltage-gated channel</keyword>
<evidence type="ECO:0000256" key="13">
    <source>
        <dbReference type="SAM" id="Phobius"/>
    </source>
</evidence>
<dbReference type="GO" id="GO:0034765">
    <property type="term" value="P:regulation of monoatomic ion transmembrane transport"/>
    <property type="evidence" value="ECO:0007669"/>
    <property type="project" value="TreeGrafter"/>
</dbReference>
<gene>
    <name evidence="15" type="ORF">CYCCA115_LOCUS16813</name>
</gene>
<keyword evidence="2 11" id="KW-0813">Transport</keyword>
<evidence type="ECO:0000313" key="15">
    <source>
        <dbReference type="EMBL" id="CAJ1957644.1"/>
    </source>
</evidence>
<evidence type="ECO:0000256" key="7">
    <source>
        <dbReference type="ARBA" id="ARBA00022989"/>
    </source>
</evidence>
<dbReference type="InterPro" id="IPR041647">
    <property type="entry name" value="IRK_C"/>
</dbReference>
<feature type="region of interest" description="Disordered" evidence="12">
    <location>
        <begin position="396"/>
        <end position="429"/>
    </location>
</feature>
<evidence type="ECO:0000256" key="4">
    <source>
        <dbReference type="ARBA" id="ARBA00022692"/>
    </source>
</evidence>
<accession>A0AAD2FYS7</accession>
<dbReference type="AlphaFoldDB" id="A0AAD2FYS7"/>
<evidence type="ECO:0000256" key="9">
    <source>
        <dbReference type="ARBA" id="ARBA00023136"/>
    </source>
</evidence>
<comment type="subcellular location">
    <subcellularLocation>
        <location evidence="1 11">Membrane</location>
        <topology evidence="1 11">Multi-pass membrane protein</topology>
    </subcellularLocation>
</comment>
<dbReference type="Pfam" id="PF17655">
    <property type="entry name" value="IRK_C"/>
    <property type="match status" value="1"/>
</dbReference>
<evidence type="ECO:0000256" key="1">
    <source>
        <dbReference type="ARBA" id="ARBA00004141"/>
    </source>
</evidence>
<evidence type="ECO:0000256" key="11">
    <source>
        <dbReference type="RuleBase" id="RU003822"/>
    </source>
</evidence>
<dbReference type="GO" id="GO:1990573">
    <property type="term" value="P:potassium ion import across plasma membrane"/>
    <property type="evidence" value="ECO:0007669"/>
    <property type="project" value="TreeGrafter"/>
</dbReference>
<dbReference type="Proteomes" id="UP001295423">
    <property type="component" value="Unassembled WGS sequence"/>
</dbReference>
<keyword evidence="3 11" id="KW-0633">Potassium transport</keyword>
<comment type="caution">
    <text evidence="15">The sequence shown here is derived from an EMBL/GenBank/DDBJ whole genome shotgun (WGS) entry which is preliminary data.</text>
</comment>
<dbReference type="EMBL" id="CAKOGP040001947">
    <property type="protein sequence ID" value="CAJ1957644.1"/>
    <property type="molecule type" value="Genomic_DNA"/>
</dbReference>
<feature type="transmembrane region" description="Helical" evidence="13">
    <location>
        <begin position="114"/>
        <end position="138"/>
    </location>
</feature>
<keyword evidence="8 11" id="KW-0406">Ion transport</keyword>
<protein>
    <recommendedName>
        <fullName evidence="14">Inward rectifier potassium channel C-terminal domain-containing protein</fullName>
    </recommendedName>
</protein>
<comment type="similarity">
    <text evidence="11">Belongs to the inward rectifier-type potassium channel (TC 1.A.2.1) family.</text>
</comment>
<dbReference type="SUPFAM" id="SSF81324">
    <property type="entry name" value="Voltage-gated potassium channels"/>
    <property type="match status" value="1"/>
</dbReference>
<feature type="domain" description="Inward rectifier potassium channel C-terminal" evidence="14">
    <location>
        <begin position="211"/>
        <end position="357"/>
    </location>
</feature>
<evidence type="ECO:0000256" key="5">
    <source>
        <dbReference type="ARBA" id="ARBA00022882"/>
    </source>
</evidence>
<keyword evidence="7 13" id="KW-1133">Transmembrane helix</keyword>
<dbReference type="GO" id="GO:0034702">
    <property type="term" value="C:monoatomic ion channel complex"/>
    <property type="evidence" value="ECO:0007669"/>
    <property type="project" value="UniProtKB-KW"/>
</dbReference>
<dbReference type="SUPFAM" id="SSF81296">
    <property type="entry name" value="E set domains"/>
    <property type="match status" value="1"/>
</dbReference>